<keyword evidence="3" id="KW-0472">Membrane</keyword>
<dbReference type="EMBL" id="PUHW01000017">
    <property type="protein sequence ID" value="KAG0690817.1"/>
    <property type="molecule type" value="Genomic_DNA"/>
</dbReference>
<keyword evidence="3" id="KW-0812">Transmembrane</keyword>
<dbReference type="Pfam" id="PF11001">
    <property type="entry name" value="AFUB_07903_YDR124W_hel"/>
    <property type="match status" value="1"/>
</dbReference>
<feature type="compositionally biased region" description="Acidic residues" evidence="1">
    <location>
        <begin position="571"/>
        <end position="590"/>
    </location>
</feature>
<dbReference type="PANTHER" id="PTHR36102">
    <property type="entry name" value="CHROMOSOME 10, WHOLE GENOME SHOTGUN SEQUENCE"/>
    <property type="match status" value="1"/>
</dbReference>
<feature type="region of interest" description="Disordered" evidence="1">
    <location>
        <begin position="308"/>
        <end position="327"/>
    </location>
</feature>
<dbReference type="OrthoDB" id="5338458at2759"/>
<sequence>MQDLERQIDELKAQAGKICKEHNLAFFGVFQNTSKCYERTIFEGIEITHSTTTNDNNNKSTTNISSNSDVQSIIALFNQSRNENVPTNNDFTGSEINSSMNSILSSSSSSSASSSLINSTSNIREHSYKMINIDPHNKVNVKNFLYNCFEEFQQIPCKLLAKAWIKVIEPRKQSKYPYKNGKISKPFWWPPSCIHKEPDHLKKDERINLLIRIIRVFKQRKSELIYTASMINGLGPNKNNINDSKNLFNNTNNSINKDIDYFSKRKMDLLNDMFIIVEAEYKTDIKKIQVIKPGKKYSSQIYQKNKVLSSNNNSKKNSSNLIENSIKTPKRESSINFPTFSTPPSDKIRDPFFKTSPITLLPPLKENISNLNNDSYVAFLDYNNNNNSNNNNNIHHNHHNNNNVKIDIEKSNNSNFLGSPFTPLNHMNMKYPTPQYSNSNCVQSRSNQIYENINNSNSNNTNSNVIDPKFYENLLTPVTTKESSVTSQRILKPLSFDISPPTGTFTVNNNDNNNNGKKFNALSSLSPSRMNILNTNVNEQNKISDKKYLYSTFQVNEGNLTKGEINHNADDNDITDEEEEDDDVISIDNN</sequence>
<gene>
    <name evidence="3" type="primary">TM9SF3_1</name>
    <name evidence="3" type="ORF">C6P40_001251</name>
</gene>
<feature type="domain" description="Subtelomeric hrmA-associated cluster protein AFUB-079030/YDR124W-like helical bundle" evidence="2">
    <location>
        <begin position="137"/>
        <end position="276"/>
    </location>
</feature>
<proteinExistence type="predicted"/>
<dbReference type="InterPro" id="IPR021264">
    <property type="entry name" value="AFUB_079030/YDR124W-like"/>
</dbReference>
<dbReference type="Proteomes" id="UP000697127">
    <property type="component" value="Unassembled WGS sequence"/>
</dbReference>
<feature type="region of interest" description="Disordered" evidence="1">
    <location>
        <begin position="562"/>
        <end position="590"/>
    </location>
</feature>
<dbReference type="InterPro" id="IPR047092">
    <property type="entry name" value="AFUB_07903/YDR124W-like_hel"/>
</dbReference>
<evidence type="ECO:0000313" key="4">
    <source>
        <dbReference type="Proteomes" id="UP000697127"/>
    </source>
</evidence>
<reference evidence="3" key="1">
    <citation type="submission" date="2020-11" db="EMBL/GenBank/DDBJ databases">
        <title>Kefir isolates.</title>
        <authorList>
            <person name="Marcisauskas S."/>
            <person name="Kim Y."/>
            <person name="Blasche S."/>
        </authorList>
    </citation>
    <scope>NUCLEOTIDE SEQUENCE</scope>
    <source>
        <strain evidence="3">Olga-1</strain>
    </source>
</reference>
<evidence type="ECO:0000259" key="2">
    <source>
        <dbReference type="Pfam" id="PF11001"/>
    </source>
</evidence>
<dbReference type="PANTHER" id="PTHR36102:SF1">
    <property type="entry name" value="YDR124W-LIKE HELICAL BUNDLE DOMAIN-CONTAINING PROTEIN"/>
    <property type="match status" value="1"/>
</dbReference>
<protein>
    <submittedName>
        <fullName evidence="3">Transmembrane 9 super member 3</fullName>
    </submittedName>
</protein>
<comment type="caution">
    <text evidence="3">The sequence shown here is derived from an EMBL/GenBank/DDBJ whole genome shotgun (WGS) entry which is preliminary data.</text>
</comment>
<dbReference type="AlphaFoldDB" id="A0A9P6WQY7"/>
<keyword evidence="4" id="KW-1185">Reference proteome</keyword>
<name>A0A9P6WQY7_9ASCO</name>
<evidence type="ECO:0000256" key="1">
    <source>
        <dbReference type="SAM" id="MobiDB-lite"/>
    </source>
</evidence>
<organism evidence="3 4">
    <name type="scientific">Pichia californica</name>
    <dbReference type="NCBI Taxonomy" id="460514"/>
    <lineage>
        <taxon>Eukaryota</taxon>
        <taxon>Fungi</taxon>
        <taxon>Dikarya</taxon>
        <taxon>Ascomycota</taxon>
        <taxon>Saccharomycotina</taxon>
        <taxon>Pichiomycetes</taxon>
        <taxon>Pichiales</taxon>
        <taxon>Pichiaceae</taxon>
        <taxon>Pichia</taxon>
    </lineage>
</organism>
<accession>A0A9P6WQY7</accession>
<evidence type="ECO:0000313" key="3">
    <source>
        <dbReference type="EMBL" id="KAG0690817.1"/>
    </source>
</evidence>